<gene>
    <name evidence="4" type="primary">LOC104956467</name>
</gene>
<dbReference type="InterPro" id="IPR055292">
    <property type="entry name" value="MABP1"/>
</dbReference>
<feature type="chain" id="PRO_5026647108" evidence="2">
    <location>
        <begin position="24"/>
        <end position="199"/>
    </location>
</feature>
<dbReference type="GO" id="GO:0046330">
    <property type="term" value="P:positive regulation of JNK cascade"/>
    <property type="evidence" value="ECO:0007669"/>
    <property type="project" value="TreeGrafter"/>
</dbReference>
<sequence length="199" mass="21058">MGRVFNALLKVGILSFSLTNTGAPPPSRGLQARVPGGSRPLPDKPSLAILSSSLSSSSSSSSSRPPPVSVSPLTPLPSTQQEAELQTPGSSSVEPRDDEDQPISVETCRALTNELQSCFKRATHLYRKVRGSPCDGPAPHQQQMAVVLSEAFQTMRAELDCLPLAAPAVEGGVGGEKMAALLEEYSLLLLQAVNRRINN</sequence>
<protein>
    <submittedName>
        <fullName evidence="4">Mitogen-activated protein kinase-binding protein 1-like</fullName>
    </submittedName>
</protein>
<keyword evidence="2" id="KW-0732">Signal</keyword>
<dbReference type="GO" id="GO:0043124">
    <property type="term" value="P:negative regulation of canonical NF-kappaB signal transduction"/>
    <property type="evidence" value="ECO:0007669"/>
    <property type="project" value="TreeGrafter"/>
</dbReference>
<evidence type="ECO:0000256" key="2">
    <source>
        <dbReference type="SAM" id="SignalP"/>
    </source>
</evidence>
<dbReference type="Proteomes" id="UP000504611">
    <property type="component" value="Unplaced"/>
</dbReference>
<feature type="compositionally biased region" description="Low complexity" evidence="1">
    <location>
        <begin position="45"/>
        <end position="63"/>
    </location>
</feature>
<dbReference type="RefSeq" id="XP_010782250.1">
    <property type="nucleotide sequence ID" value="XM_010783948.1"/>
</dbReference>
<feature type="compositionally biased region" description="Polar residues" evidence="1">
    <location>
        <begin position="79"/>
        <end position="93"/>
    </location>
</feature>
<dbReference type="PANTHER" id="PTHR44813">
    <property type="entry name" value="MITOGEN-ACTIVATED PROTEIN KINASE-BINDING PROTEIN 1"/>
    <property type="match status" value="1"/>
</dbReference>
<dbReference type="PANTHER" id="PTHR44813:SF1">
    <property type="entry name" value="MITOGEN-ACTIVATED PROTEIN KINASE-BINDING PROTEIN 1"/>
    <property type="match status" value="1"/>
</dbReference>
<evidence type="ECO:0000256" key="1">
    <source>
        <dbReference type="SAM" id="MobiDB-lite"/>
    </source>
</evidence>
<dbReference type="GeneID" id="104956467"/>
<feature type="region of interest" description="Disordered" evidence="1">
    <location>
        <begin position="17"/>
        <end position="101"/>
    </location>
</feature>
<keyword evidence="3" id="KW-1185">Reference proteome</keyword>
<reference evidence="4" key="1">
    <citation type="submission" date="2025-08" db="UniProtKB">
        <authorList>
            <consortium name="RefSeq"/>
        </authorList>
    </citation>
    <scope>IDENTIFICATION</scope>
    <source>
        <tissue evidence="4">Muscle</tissue>
    </source>
</reference>
<evidence type="ECO:0000313" key="3">
    <source>
        <dbReference type="Proteomes" id="UP000504611"/>
    </source>
</evidence>
<proteinExistence type="predicted"/>
<organism evidence="3 4">
    <name type="scientific">Notothenia coriiceps</name>
    <name type="common">black rockcod</name>
    <dbReference type="NCBI Taxonomy" id="8208"/>
    <lineage>
        <taxon>Eukaryota</taxon>
        <taxon>Metazoa</taxon>
        <taxon>Chordata</taxon>
        <taxon>Craniata</taxon>
        <taxon>Vertebrata</taxon>
        <taxon>Euteleostomi</taxon>
        <taxon>Actinopterygii</taxon>
        <taxon>Neopterygii</taxon>
        <taxon>Teleostei</taxon>
        <taxon>Neoteleostei</taxon>
        <taxon>Acanthomorphata</taxon>
        <taxon>Eupercaria</taxon>
        <taxon>Perciformes</taxon>
        <taxon>Notothenioidei</taxon>
        <taxon>Nototheniidae</taxon>
        <taxon>Notothenia</taxon>
    </lineage>
</organism>
<evidence type="ECO:0000313" key="4">
    <source>
        <dbReference type="RefSeq" id="XP_010782250.1"/>
    </source>
</evidence>
<dbReference type="GO" id="GO:0005737">
    <property type="term" value="C:cytoplasm"/>
    <property type="evidence" value="ECO:0007669"/>
    <property type="project" value="TreeGrafter"/>
</dbReference>
<dbReference type="OrthoDB" id="8964334at2759"/>
<accession>A0A6I9P432</accession>
<feature type="signal peptide" evidence="2">
    <location>
        <begin position="1"/>
        <end position="23"/>
    </location>
</feature>
<dbReference type="AlphaFoldDB" id="A0A6I9P432"/>
<name>A0A6I9P432_9TELE</name>
<dbReference type="KEGG" id="ncc:104956467"/>